<dbReference type="InterPro" id="IPR052241">
    <property type="entry name" value="SLC66/Scramblase_ANY1"/>
</dbReference>
<dbReference type="PANTHER" id="PTHR14856:SF9">
    <property type="entry name" value="PQ-LOOP REPEAT-CONTAINING PROTEIN 1"/>
    <property type="match status" value="1"/>
</dbReference>
<evidence type="ECO:0000256" key="1">
    <source>
        <dbReference type="ARBA" id="ARBA00004141"/>
    </source>
</evidence>
<keyword evidence="4 8" id="KW-1133">Transmembrane helix</keyword>
<feature type="transmembrane region" description="Helical" evidence="8">
    <location>
        <begin position="319"/>
        <end position="339"/>
    </location>
</feature>
<dbReference type="EMBL" id="CAJNOL010000040">
    <property type="protein sequence ID" value="CAF0776969.1"/>
    <property type="molecule type" value="Genomic_DNA"/>
</dbReference>
<feature type="transmembrane region" description="Helical" evidence="8">
    <location>
        <begin position="286"/>
        <end position="307"/>
    </location>
</feature>
<feature type="transmembrane region" description="Helical" evidence="8">
    <location>
        <begin position="43"/>
        <end position="60"/>
    </location>
</feature>
<dbReference type="GO" id="GO:0045332">
    <property type="term" value="P:phospholipid translocation"/>
    <property type="evidence" value="ECO:0007669"/>
    <property type="project" value="TreeGrafter"/>
</dbReference>
<keyword evidence="5 8" id="KW-0472">Membrane</keyword>
<dbReference type="FunFam" id="1.20.1280.290:FF:000005">
    <property type="entry name" value="PQ-loop repeat-containing protein 1"/>
    <property type="match status" value="1"/>
</dbReference>
<dbReference type="Gene3D" id="1.20.1280.290">
    <property type="match status" value="2"/>
</dbReference>
<comment type="subcellular location">
    <subcellularLocation>
        <location evidence="1">Membrane</location>
        <topology evidence="1">Multi-pass membrane protein</topology>
    </subcellularLocation>
</comment>
<dbReference type="InterPro" id="IPR006603">
    <property type="entry name" value="PQ-loop_rpt"/>
</dbReference>
<evidence type="ECO:0000256" key="4">
    <source>
        <dbReference type="ARBA" id="ARBA00022989"/>
    </source>
</evidence>
<dbReference type="PANTHER" id="PTHR14856">
    <property type="entry name" value="PQ-LOOP REPEAT-CONTAINING PROTEIN 1-LIKE PROTEIN"/>
    <property type="match status" value="1"/>
</dbReference>
<comment type="caution">
    <text evidence="9">The sequence shown here is derived from an EMBL/GenBank/DDBJ whole genome shotgun (WGS) entry which is preliminary data.</text>
</comment>
<accession>A0A813R3G7</accession>
<proteinExistence type="predicted"/>
<dbReference type="Pfam" id="PF04193">
    <property type="entry name" value="PQ-loop"/>
    <property type="match status" value="2"/>
</dbReference>
<dbReference type="GO" id="GO:0005829">
    <property type="term" value="C:cytosol"/>
    <property type="evidence" value="ECO:0007669"/>
    <property type="project" value="GOC"/>
</dbReference>
<dbReference type="GO" id="GO:0042147">
    <property type="term" value="P:retrograde transport, endosome to Golgi"/>
    <property type="evidence" value="ECO:0007669"/>
    <property type="project" value="TreeGrafter"/>
</dbReference>
<evidence type="ECO:0000256" key="3">
    <source>
        <dbReference type="ARBA" id="ARBA00022737"/>
    </source>
</evidence>
<dbReference type="GO" id="GO:0016020">
    <property type="term" value="C:membrane"/>
    <property type="evidence" value="ECO:0007669"/>
    <property type="project" value="UniProtKB-SubCell"/>
</dbReference>
<keyword evidence="3" id="KW-0677">Repeat</keyword>
<keyword evidence="2 8" id="KW-0812">Transmembrane</keyword>
<dbReference type="GO" id="GO:0005802">
    <property type="term" value="C:trans-Golgi network"/>
    <property type="evidence" value="ECO:0007669"/>
    <property type="project" value="TreeGrafter"/>
</dbReference>
<feature type="transmembrane region" description="Helical" evidence="8">
    <location>
        <begin position="133"/>
        <end position="154"/>
    </location>
</feature>
<evidence type="ECO:0000256" key="8">
    <source>
        <dbReference type="SAM" id="Phobius"/>
    </source>
</evidence>
<evidence type="ECO:0000313" key="10">
    <source>
        <dbReference type="Proteomes" id="UP000663870"/>
    </source>
</evidence>
<dbReference type="Proteomes" id="UP000663870">
    <property type="component" value="Unassembled WGS sequence"/>
</dbReference>
<dbReference type="AlphaFoldDB" id="A0A813R3G7"/>
<evidence type="ECO:0000256" key="6">
    <source>
        <dbReference type="ARBA" id="ARBA00040648"/>
    </source>
</evidence>
<feature type="transmembrane region" description="Helical" evidence="8">
    <location>
        <begin position="262"/>
        <end position="280"/>
    </location>
</feature>
<gene>
    <name evidence="9" type="ORF">JXQ802_LOCUS3016</name>
</gene>
<feature type="transmembrane region" description="Helical" evidence="8">
    <location>
        <begin position="166"/>
        <end position="183"/>
    </location>
</feature>
<protein>
    <recommendedName>
        <fullName evidence="6">Solute carrier family 66 member 2</fullName>
    </recommendedName>
    <alternativeName>
        <fullName evidence="7">PQ-loop repeat-containing protein 1</fullName>
    </alternativeName>
</protein>
<dbReference type="GO" id="GO:0005768">
    <property type="term" value="C:endosome"/>
    <property type="evidence" value="ECO:0007669"/>
    <property type="project" value="TreeGrafter"/>
</dbReference>
<evidence type="ECO:0000256" key="7">
    <source>
        <dbReference type="ARBA" id="ARBA00043159"/>
    </source>
</evidence>
<evidence type="ECO:0000256" key="2">
    <source>
        <dbReference type="ARBA" id="ARBA00022692"/>
    </source>
</evidence>
<name>A0A813R3G7_9BILA</name>
<dbReference type="SMART" id="SM00679">
    <property type="entry name" value="CTNS"/>
    <property type="match status" value="2"/>
</dbReference>
<organism evidence="9 10">
    <name type="scientific">Rotaria sordida</name>
    <dbReference type="NCBI Taxonomy" id="392033"/>
    <lineage>
        <taxon>Eukaryota</taxon>
        <taxon>Metazoa</taxon>
        <taxon>Spiralia</taxon>
        <taxon>Gnathifera</taxon>
        <taxon>Rotifera</taxon>
        <taxon>Eurotatoria</taxon>
        <taxon>Bdelloidea</taxon>
        <taxon>Philodinida</taxon>
        <taxon>Philodinidae</taxon>
        <taxon>Rotaria</taxon>
    </lineage>
</organism>
<reference evidence="9" key="1">
    <citation type="submission" date="2021-02" db="EMBL/GenBank/DDBJ databases">
        <authorList>
            <person name="Nowell W R."/>
        </authorList>
    </citation>
    <scope>NUCLEOTIDE SEQUENCE</scope>
</reference>
<feature type="transmembrane region" description="Helical" evidence="8">
    <location>
        <begin position="189"/>
        <end position="208"/>
    </location>
</feature>
<feature type="transmembrane region" description="Helical" evidence="8">
    <location>
        <begin position="345"/>
        <end position="367"/>
    </location>
</feature>
<sequence length="376" mass="44277">MIRYYFYCFNSNYHIRKSTEYKKKMEYFFTKHNCHQQINHHRYYSCYLFIIIAFLLLDFTNATNNTTNSDEGVLGKMLSFGSNIWENIKEESNENVTTTTTSNESFIEDVTSIFHKPKDLSHFRTMVLTFLRIFAQAFIIFGGVIPYIPQYLVIHRTRNAEGFSSYVCLTLLIANIIRIEFWFGKHFEIPLLLQSIVMIFCMLIMLELRTRVHSQTIRRNSTTDTSTSMSCSREQLTDDMSDKKFTDFQIDYFWQWTTFSSYLEFLFVFTVILSIITWVLHKNLVYVETIGFLAVFCEALLGVPQFVRNLRAKSTEGMSAQMVIFWTAGDIFKTVYFIVRKAPKQFWFCGILQISIDVAILIQVLVYSNKCRNRGQ</sequence>
<keyword evidence="10" id="KW-1185">Reference proteome</keyword>
<evidence type="ECO:0000256" key="5">
    <source>
        <dbReference type="ARBA" id="ARBA00023136"/>
    </source>
</evidence>
<dbReference type="FunFam" id="1.20.1280.290:FF:000008">
    <property type="entry name" value="PQ-loop repeat-containing protein 1"/>
    <property type="match status" value="1"/>
</dbReference>
<evidence type="ECO:0000313" key="9">
    <source>
        <dbReference type="EMBL" id="CAF0776969.1"/>
    </source>
</evidence>